<name>T1APA8_9ZZZZ</name>
<dbReference type="AlphaFoldDB" id="T1APA8"/>
<organism evidence="3">
    <name type="scientific">mine drainage metagenome</name>
    <dbReference type="NCBI Taxonomy" id="410659"/>
    <lineage>
        <taxon>unclassified sequences</taxon>
        <taxon>metagenomes</taxon>
        <taxon>ecological metagenomes</taxon>
    </lineage>
</organism>
<evidence type="ECO:0000313" key="3">
    <source>
        <dbReference type="EMBL" id="EQD62421.1"/>
    </source>
</evidence>
<reference evidence="3" key="2">
    <citation type="journal article" date="2014" name="ISME J.">
        <title>Microbial stratification in low pH oxic and suboxic macroscopic growths along an acid mine drainage.</title>
        <authorList>
            <person name="Mendez-Garcia C."/>
            <person name="Mesa V."/>
            <person name="Sprenger R.R."/>
            <person name="Richter M."/>
            <person name="Diez M.S."/>
            <person name="Solano J."/>
            <person name="Bargiela R."/>
            <person name="Golyshina O.V."/>
            <person name="Manteca A."/>
            <person name="Ramos J.L."/>
            <person name="Gallego J.R."/>
            <person name="Llorente I."/>
            <person name="Martins Dos Santos V.A."/>
            <person name="Jensen O.N."/>
            <person name="Pelaez A.I."/>
            <person name="Sanchez J."/>
            <person name="Ferrer M."/>
        </authorList>
    </citation>
    <scope>NUCLEOTIDE SEQUENCE</scope>
</reference>
<keyword evidence="2" id="KW-0378">Hydrolase</keyword>
<dbReference type="InterPro" id="IPR002637">
    <property type="entry name" value="RdgB/HAM1"/>
</dbReference>
<reference evidence="3" key="1">
    <citation type="submission" date="2013-08" db="EMBL/GenBank/DDBJ databases">
        <authorList>
            <person name="Mendez C."/>
            <person name="Richter M."/>
            <person name="Ferrer M."/>
            <person name="Sanchez J."/>
        </authorList>
    </citation>
    <scope>NUCLEOTIDE SEQUENCE</scope>
</reference>
<comment type="caution">
    <text evidence="3">The sequence shown here is derived from an EMBL/GenBank/DDBJ whole genome shotgun (WGS) entry which is preliminary data.</text>
</comment>
<dbReference type="PANTHER" id="PTHR11067:SF9">
    <property type="entry name" value="INOSINE TRIPHOSPHATE PYROPHOSPHATASE"/>
    <property type="match status" value="1"/>
</dbReference>
<dbReference type="GO" id="GO:0047429">
    <property type="term" value="F:nucleoside triphosphate diphosphatase activity"/>
    <property type="evidence" value="ECO:0007669"/>
    <property type="project" value="InterPro"/>
</dbReference>
<dbReference type="Gene3D" id="3.90.950.10">
    <property type="match status" value="1"/>
</dbReference>
<protein>
    <submittedName>
        <fullName evidence="3">Non-canonical purine NTP pyrophosphatase, rdgB/HAM1 family</fullName>
    </submittedName>
</protein>
<dbReference type="EMBL" id="AUZY01004622">
    <property type="protein sequence ID" value="EQD62421.1"/>
    <property type="molecule type" value="Genomic_DNA"/>
</dbReference>
<dbReference type="GO" id="GO:0005737">
    <property type="term" value="C:cytoplasm"/>
    <property type="evidence" value="ECO:0007669"/>
    <property type="project" value="TreeGrafter"/>
</dbReference>
<gene>
    <name evidence="3" type="ORF">B1B_07261</name>
</gene>
<dbReference type="PANTHER" id="PTHR11067">
    <property type="entry name" value="INOSINE TRIPHOSPHATE PYROPHOSPHATASE/HAM1 PROTEIN"/>
    <property type="match status" value="1"/>
</dbReference>
<evidence type="ECO:0000256" key="1">
    <source>
        <dbReference type="ARBA" id="ARBA00008023"/>
    </source>
</evidence>
<proteinExistence type="inferred from homology"/>
<dbReference type="SUPFAM" id="SSF52972">
    <property type="entry name" value="ITPase-like"/>
    <property type="match status" value="1"/>
</dbReference>
<dbReference type="CDD" id="cd00515">
    <property type="entry name" value="HAM1"/>
    <property type="match status" value="1"/>
</dbReference>
<comment type="similarity">
    <text evidence="1">Belongs to the HAM1 NTPase family.</text>
</comment>
<accession>T1APA8</accession>
<dbReference type="Pfam" id="PF01725">
    <property type="entry name" value="Ham1p_like"/>
    <property type="match status" value="1"/>
</dbReference>
<dbReference type="InterPro" id="IPR029001">
    <property type="entry name" value="ITPase-like_fam"/>
</dbReference>
<evidence type="ECO:0000256" key="2">
    <source>
        <dbReference type="ARBA" id="ARBA00022801"/>
    </source>
</evidence>
<dbReference type="GO" id="GO:0009143">
    <property type="term" value="P:nucleoside triphosphate catabolic process"/>
    <property type="evidence" value="ECO:0007669"/>
    <property type="project" value="InterPro"/>
</dbReference>
<feature type="non-terminal residue" evidence="3">
    <location>
        <position position="1"/>
    </location>
</feature>
<sequence length="108" mass="11459">PGPYSSYVNTTIGYEGLQRLVAGKDSSAYFKTVVSLSIGDRIIQFGGILRGRISTEAAGSGGFGFDPVFVPDGQNLTLAEMDVEAKNRFSHRARAVSSLLGCLLASQK</sequence>